<proteinExistence type="predicted"/>
<dbReference type="Proteomes" id="UP000332487">
    <property type="component" value="Unassembled WGS sequence"/>
</dbReference>
<accession>C7DIL3</accession>
<name>C7DIL3_MICA2</name>
<sequence length="87" mass="9788">MLSENAKEIIGKGEIRLRVRRSGMFQFVVFKVRRVPIGKEQFVELFVDRIIDVGELKKLANEIGLPVEAEKVRAFPDGTGAVDFIGL</sequence>
<reference evidence="1 2" key="2">
    <citation type="journal article" date="2010" name="Proc. Natl. Acad. Sci. U.S.A.">
        <title>Enigmatic, ultrasmall, uncultivated Archaea.</title>
        <authorList>
            <person name="Baker B.J."/>
            <person name="Comolli L.R."/>
            <person name="Dick G.J."/>
            <person name="Hauser L.J."/>
            <person name="Hyatt D."/>
            <person name="Dill B.D."/>
            <person name="Land M.L."/>
            <person name="Verberkmoes N.C."/>
            <person name="Hettich R.L."/>
            <person name="Banfield J.F."/>
        </authorList>
    </citation>
    <scope>NUCLEOTIDE SEQUENCE [LARGE SCALE GENOMIC DNA]</scope>
    <source>
        <strain evidence="1">ARMAN-2</strain>
    </source>
</reference>
<organism evidence="1 2">
    <name type="scientific">Candidatus Micrarchaeum acidiphilum ARMAN-2</name>
    <dbReference type="NCBI Taxonomy" id="425595"/>
    <lineage>
        <taxon>Archaea</taxon>
        <taxon>Candidatus Micrarchaeota</taxon>
        <taxon>Candidatus Micrarchaeia</taxon>
        <taxon>Candidatus Micrarchaeales</taxon>
        <taxon>Candidatus Micrarchaeaceae</taxon>
        <taxon>Candidatus Micrarchaeum</taxon>
    </lineage>
</organism>
<keyword evidence="2" id="KW-1185">Reference proteome</keyword>
<gene>
    <name evidence="1" type="ORF">UNLARM2_0901</name>
</gene>
<reference evidence="1 2" key="1">
    <citation type="journal article" date="2009" name="Genome Biol.">
        <title>Community-wide analysis of microbial genome sequence signatures.</title>
        <authorList>
            <person name="Dick G.J."/>
            <person name="Andersson A.F."/>
            <person name="Baker B.J."/>
            <person name="Simmons S.L."/>
            <person name="Thomas B.C."/>
            <person name="Yelton A.P."/>
            <person name="Banfield J.F."/>
        </authorList>
    </citation>
    <scope>NUCLEOTIDE SEQUENCE [LARGE SCALE GENOMIC DNA]</scope>
    <source>
        <strain evidence="1">ARMAN-2</strain>
    </source>
</reference>
<evidence type="ECO:0000313" key="1">
    <source>
        <dbReference type="EMBL" id="EET89787.1"/>
    </source>
</evidence>
<protein>
    <submittedName>
        <fullName evidence="1">Uncharacterized protein</fullName>
    </submittedName>
</protein>
<dbReference type="EMBL" id="GG697241">
    <property type="protein sequence ID" value="EET89787.1"/>
    <property type="molecule type" value="Genomic_DNA"/>
</dbReference>
<evidence type="ECO:0000313" key="2">
    <source>
        <dbReference type="Proteomes" id="UP000332487"/>
    </source>
</evidence>
<dbReference type="AlphaFoldDB" id="C7DIL3"/>